<evidence type="ECO:0000256" key="1">
    <source>
        <dbReference type="ARBA" id="ARBA00004651"/>
    </source>
</evidence>
<feature type="transmembrane region" description="Helical" evidence="5">
    <location>
        <begin position="392"/>
        <end position="410"/>
    </location>
</feature>
<keyword evidence="2 5" id="KW-0812">Transmembrane</keyword>
<feature type="transmembrane region" description="Helical" evidence="5">
    <location>
        <begin position="113"/>
        <end position="137"/>
    </location>
</feature>
<evidence type="ECO:0000256" key="5">
    <source>
        <dbReference type="SAM" id="Phobius"/>
    </source>
</evidence>
<evidence type="ECO:0000256" key="3">
    <source>
        <dbReference type="ARBA" id="ARBA00022989"/>
    </source>
</evidence>
<dbReference type="Proteomes" id="UP001524318">
    <property type="component" value="Unassembled WGS sequence"/>
</dbReference>
<evidence type="ECO:0000313" key="8">
    <source>
        <dbReference type="Proteomes" id="UP001524318"/>
    </source>
</evidence>
<feature type="transmembrane region" description="Helical" evidence="5">
    <location>
        <begin position="88"/>
        <end position="107"/>
    </location>
</feature>
<feature type="transmembrane region" description="Helical" evidence="5">
    <location>
        <begin position="149"/>
        <end position="168"/>
    </location>
</feature>
<proteinExistence type="predicted"/>
<dbReference type="SUPFAM" id="SSF103473">
    <property type="entry name" value="MFS general substrate transporter"/>
    <property type="match status" value="2"/>
</dbReference>
<evidence type="ECO:0000256" key="2">
    <source>
        <dbReference type="ARBA" id="ARBA00022692"/>
    </source>
</evidence>
<feature type="transmembrane region" description="Helical" evidence="5">
    <location>
        <begin position="330"/>
        <end position="350"/>
    </location>
</feature>
<sequence length="421" mass="42715">MSDTTLKSSAPAPLRRKSMPSRTTQVLMLCQALYYACVSIDLTLTAIVGLSLAPSVALATVPLAMITIVGTLGSVLAGLAVARFGYPAVMMAGAIAGVAGGALSVTAVCLDSFLLLCIGTGVVGLYRATGGYIRFMAADLAPPGGRERALSYILAGGLLAAFAGPWIATSTENLFTVNYAGSYAMVSVMCLATLPLLLVIGGAKSRQAAITGPVEPGDASSTAKPLRVSEIANRGDFLTALLTLGVAGAAMTMIMAVGPLGSEHQGHSMSMSAAIIQWHLVGMFAPSLFSGALMDKWGKRNIALIGTILLCAGTVAGSLGSGFINFLSSLLLNGIGWNFLFVAGSAYLVSCYPPGRGGRLQAIAEGVGSGAAVAASLAASIVFYSLGWEGTNLLALGLGVALGLWLLVGARKSRFSPAAKA</sequence>
<dbReference type="PROSITE" id="PS50850">
    <property type="entry name" value="MFS"/>
    <property type="match status" value="1"/>
</dbReference>
<keyword evidence="3 5" id="KW-1133">Transmembrane helix</keyword>
<dbReference type="InterPro" id="IPR011701">
    <property type="entry name" value="MFS"/>
</dbReference>
<feature type="transmembrane region" description="Helical" evidence="5">
    <location>
        <begin position="269"/>
        <end position="289"/>
    </location>
</feature>
<comment type="caution">
    <text evidence="7">The sequence shown here is derived from an EMBL/GenBank/DDBJ whole genome shotgun (WGS) entry which is preliminary data.</text>
</comment>
<feature type="transmembrane region" description="Helical" evidence="5">
    <location>
        <begin position="237"/>
        <end position="257"/>
    </location>
</feature>
<feature type="transmembrane region" description="Helical" evidence="5">
    <location>
        <begin position="56"/>
        <end position="81"/>
    </location>
</feature>
<dbReference type="Pfam" id="PF07690">
    <property type="entry name" value="MFS_1"/>
    <property type="match status" value="1"/>
</dbReference>
<dbReference type="PANTHER" id="PTHR23534:SF1">
    <property type="entry name" value="MAJOR FACILITATOR SUPERFAMILY PROTEIN"/>
    <property type="match status" value="1"/>
</dbReference>
<comment type="subcellular location">
    <subcellularLocation>
        <location evidence="1">Cell membrane</location>
        <topology evidence="1">Multi-pass membrane protein</topology>
    </subcellularLocation>
</comment>
<dbReference type="InterPro" id="IPR036259">
    <property type="entry name" value="MFS_trans_sf"/>
</dbReference>
<feature type="transmembrane region" description="Helical" evidence="5">
    <location>
        <begin position="180"/>
        <end position="200"/>
    </location>
</feature>
<evidence type="ECO:0000313" key="7">
    <source>
        <dbReference type="EMBL" id="MCP8999453.1"/>
    </source>
</evidence>
<dbReference type="EMBL" id="JANCLV010000003">
    <property type="protein sequence ID" value="MCP8999453.1"/>
    <property type="molecule type" value="Genomic_DNA"/>
</dbReference>
<evidence type="ECO:0000256" key="4">
    <source>
        <dbReference type="ARBA" id="ARBA00023136"/>
    </source>
</evidence>
<feature type="transmembrane region" description="Helical" evidence="5">
    <location>
        <begin position="301"/>
        <end position="324"/>
    </location>
</feature>
<evidence type="ECO:0000259" key="6">
    <source>
        <dbReference type="PROSITE" id="PS50850"/>
    </source>
</evidence>
<dbReference type="PANTHER" id="PTHR23534">
    <property type="entry name" value="MFS PERMEASE"/>
    <property type="match status" value="1"/>
</dbReference>
<reference evidence="7 8" key="1">
    <citation type="submission" date="2022-06" db="EMBL/GenBank/DDBJ databases">
        <title>Pseudarthrobacter sp. strain RMG13 Genome sequencing and assembly.</title>
        <authorList>
            <person name="Kim I."/>
        </authorList>
    </citation>
    <scope>NUCLEOTIDE SEQUENCE [LARGE SCALE GENOMIC DNA]</scope>
    <source>
        <strain evidence="7 8">RMG13</strain>
    </source>
</reference>
<keyword evidence="4 5" id="KW-0472">Membrane</keyword>
<feature type="transmembrane region" description="Helical" evidence="5">
    <location>
        <begin position="362"/>
        <end position="386"/>
    </location>
</feature>
<name>A0ABT1LLX4_9MICC</name>
<protein>
    <submittedName>
        <fullName evidence="7">MFS transporter</fullName>
    </submittedName>
</protein>
<accession>A0ABT1LLX4</accession>
<dbReference type="RefSeq" id="WP_254748762.1">
    <property type="nucleotide sequence ID" value="NZ_JANCLV010000003.1"/>
</dbReference>
<organism evidence="7 8">
    <name type="scientific">Pseudarthrobacter humi</name>
    <dbReference type="NCBI Taxonomy" id="2952523"/>
    <lineage>
        <taxon>Bacteria</taxon>
        <taxon>Bacillati</taxon>
        <taxon>Actinomycetota</taxon>
        <taxon>Actinomycetes</taxon>
        <taxon>Micrococcales</taxon>
        <taxon>Micrococcaceae</taxon>
        <taxon>Pseudarthrobacter</taxon>
    </lineage>
</organism>
<dbReference type="Gene3D" id="1.20.1250.20">
    <property type="entry name" value="MFS general substrate transporter like domains"/>
    <property type="match status" value="1"/>
</dbReference>
<dbReference type="InterPro" id="IPR020846">
    <property type="entry name" value="MFS_dom"/>
</dbReference>
<feature type="domain" description="Major facilitator superfamily (MFS) profile" evidence="6">
    <location>
        <begin position="236"/>
        <end position="421"/>
    </location>
</feature>
<keyword evidence="8" id="KW-1185">Reference proteome</keyword>
<feature type="transmembrane region" description="Helical" evidence="5">
    <location>
        <begin position="26"/>
        <end position="50"/>
    </location>
</feature>
<gene>
    <name evidence="7" type="ORF">NFC73_06860</name>
</gene>